<name>A0ABW9P5I8_9LACO</name>
<proteinExistence type="predicted"/>
<keyword evidence="2" id="KW-0812">Transmembrane</keyword>
<dbReference type="EMBL" id="VDFN01000001">
    <property type="protein sequence ID" value="MQS44520.1"/>
    <property type="molecule type" value="Genomic_DNA"/>
</dbReference>
<evidence type="ECO:0008006" key="5">
    <source>
        <dbReference type="Google" id="ProtNLM"/>
    </source>
</evidence>
<evidence type="ECO:0000256" key="2">
    <source>
        <dbReference type="SAM" id="Phobius"/>
    </source>
</evidence>
<accession>A0ABW9P5I8</accession>
<keyword evidence="4" id="KW-1185">Reference proteome</keyword>
<dbReference type="Proteomes" id="UP000436655">
    <property type="component" value="Unassembled WGS sequence"/>
</dbReference>
<keyword evidence="2" id="KW-1133">Transmembrane helix</keyword>
<evidence type="ECO:0000313" key="4">
    <source>
        <dbReference type="Proteomes" id="UP000436655"/>
    </source>
</evidence>
<feature type="compositionally biased region" description="Basic residues" evidence="1">
    <location>
        <begin position="81"/>
        <end position="92"/>
    </location>
</feature>
<reference evidence="3 4" key="1">
    <citation type="journal article" date="2019" name="Syst. Appl. Microbiol.">
        <title>Polyphasic characterization of two novel Lactobacillus spp. isolated from blown salami packages: Description of Lactobacillus halodurans sp. nov. and Lactobacillus salsicarnum sp. nov.</title>
        <authorList>
            <person name="Schuster J.A."/>
            <person name="Klingl A."/>
            <person name="Vogel R.F."/>
            <person name="Ehrmann M.A."/>
        </authorList>
    </citation>
    <scope>NUCLEOTIDE SEQUENCE [LARGE SCALE GENOMIC DNA]</scope>
    <source>
        <strain evidence="3 4">TMW 1.2098</strain>
    </source>
</reference>
<feature type="transmembrane region" description="Helical" evidence="2">
    <location>
        <begin position="6"/>
        <end position="21"/>
    </location>
</feature>
<evidence type="ECO:0000256" key="1">
    <source>
        <dbReference type="SAM" id="MobiDB-lite"/>
    </source>
</evidence>
<feature type="compositionally biased region" description="Low complexity" evidence="1">
    <location>
        <begin position="58"/>
        <end position="68"/>
    </location>
</feature>
<feature type="compositionally biased region" description="Basic and acidic residues" evidence="1">
    <location>
        <begin position="93"/>
        <end position="106"/>
    </location>
</feature>
<dbReference type="RefSeq" id="WP_125703338.1">
    <property type="nucleotide sequence ID" value="NZ_JBHTOO010000003.1"/>
</dbReference>
<feature type="compositionally biased region" description="Basic and acidic residues" evidence="1">
    <location>
        <begin position="69"/>
        <end position="80"/>
    </location>
</feature>
<keyword evidence="2" id="KW-0472">Membrane</keyword>
<feature type="region of interest" description="Disordered" evidence="1">
    <location>
        <begin position="53"/>
        <end position="110"/>
    </location>
</feature>
<evidence type="ECO:0000313" key="3">
    <source>
        <dbReference type="EMBL" id="MQS44520.1"/>
    </source>
</evidence>
<protein>
    <recommendedName>
        <fullName evidence="5">Lipoprotein</fullName>
    </recommendedName>
</protein>
<gene>
    <name evidence="3" type="ORF">FHL03_03350</name>
</gene>
<feature type="transmembrane region" description="Helical" evidence="2">
    <location>
        <begin position="30"/>
        <end position="47"/>
    </location>
</feature>
<comment type="caution">
    <text evidence="3">The sequence shown here is derived from an EMBL/GenBank/DDBJ whole genome shotgun (WGS) entry which is preliminary data.</text>
</comment>
<sequence>MITILSLIFLISGFLIWFYIKKQPNKNRRNISIVIVIFTGILIGILSPNEQTSTNEANITSSKNISSENNKKQPTKDDRKQKSKKSSKKIKSKQSEAKEPRKKDKSSNNVEMLKGYAQSFGLKDSETIQRLVGSAYSSTVIDNNMAFGWWTPYGSLIRIDDSQSQITYVYKSDKQSSTGLGELLYQGHTIIQKAPSKYRSYGPTG</sequence>
<organism evidence="3 4">
    <name type="scientific">Companilactobacillus mishanensis</name>
    <dbReference type="NCBI Taxonomy" id="2486008"/>
    <lineage>
        <taxon>Bacteria</taxon>
        <taxon>Bacillati</taxon>
        <taxon>Bacillota</taxon>
        <taxon>Bacilli</taxon>
        <taxon>Lactobacillales</taxon>
        <taxon>Lactobacillaceae</taxon>
        <taxon>Companilactobacillus</taxon>
    </lineage>
</organism>